<name>A0A068QYD1_9GAMM</name>
<dbReference type="Pfam" id="PF09524">
    <property type="entry name" value="Phg_2220_C"/>
    <property type="match status" value="1"/>
</dbReference>
<feature type="domain" description="Phage conserved hypothetical protein C-terminal" evidence="2">
    <location>
        <begin position="172"/>
        <end position="241"/>
    </location>
</feature>
<sequence>MSNVAYADFGAKNRQERPIVANLEDGFTMLANELYDALIGADLTRNQAKVAHAVCRKTYGFKKKVDRITDSQIAELCKVSREKVNIAKNELISMKLLIKDGKKIGPNKNIHEWEIPECDRIGNIVTKTVTKSVTESVTEDVTNLDTHKRNTLKKKEKTPLTPMGDENLALEILDYFNQLTKSRFQSTAPFLKALSTVKSQGVCYTADEIKLVIEWAVTQWKHGGQLKPENLFRMTRFDGYLSDALCWKERIDRNPVDCPHAELITLWNSKIPARSVEVQEWTKRRPAYRNLESVWNGKTNKGKWREVQHMETCFDLISRSSLFSQLEEKPWLTLDWVLKPDNWAQVYEQAKREYIARSNNGNGA</sequence>
<protein>
    <submittedName>
        <fullName evidence="3">Replication protein O</fullName>
    </submittedName>
</protein>
<keyword evidence="4" id="KW-1185">Reference proteome</keyword>
<dbReference type="InterPro" id="IPR006497">
    <property type="entry name" value="Phage_lambda_VrpO_N"/>
</dbReference>
<dbReference type="InterPro" id="IPR036388">
    <property type="entry name" value="WH-like_DNA-bd_sf"/>
</dbReference>
<dbReference type="AlphaFoldDB" id="A0A068QYD1"/>
<evidence type="ECO:0000259" key="1">
    <source>
        <dbReference type="Pfam" id="PF04492"/>
    </source>
</evidence>
<proteinExistence type="predicted"/>
<evidence type="ECO:0000259" key="2">
    <source>
        <dbReference type="Pfam" id="PF09524"/>
    </source>
</evidence>
<dbReference type="Proteomes" id="UP000032735">
    <property type="component" value="Chromosome"/>
</dbReference>
<dbReference type="HOGENOM" id="CLU_042916_3_0_6"/>
<organism evidence="3 4">
    <name type="scientific">Xenorhabdus poinarii G6</name>
    <dbReference type="NCBI Taxonomy" id="1354304"/>
    <lineage>
        <taxon>Bacteria</taxon>
        <taxon>Pseudomonadati</taxon>
        <taxon>Pseudomonadota</taxon>
        <taxon>Gammaproteobacteria</taxon>
        <taxon>Enterobacterales</taxon>
        <taxon>Morganellaceae</taxon>
        <taxon>Xenorhabdus</taxon>
    </lineage>
</organism>
<reference evidence="3 4" key="1">
    <citation type="submission" date="2013-07" db="EMBL/GenBank/DDBJ databases">
        <authorList>
            <person name="Genoscope - CEA"/>
        </authorList>
    </citation>
    <scope>NUCLEOTIDE SEQUENCE [LARGE SCALE GENOMIC DNA]</scope>
    <source>
        <strain evidence="3 4">G6</strain>
    </source>
</reference>
<dbReference type="RefSeq" id="WP_045957496.1">
    <property type="nucleotide sequence ID" value="NZ_FO704551.1"/>
</dbReference>
<dbReference type="STRING" id="1354304.XPG1_0313"/>
<dbReference type="Pfam" id="PF04492">
    <property type="entry name" value="Phage_rep_O"/>
    <property type="match status" value="1"/>
</dbReference>
<evidence type="ECO:0000313" key="4">
    <source>
        <dbReference type="Proteomes" id="UP000032735"/>
    </source>
</evidence>
<evidence type="ECO:0000313" key="3">
    <source>
        <dbReference type="EMBL" id="CDG19968.1"/>
    </source>
</evidence>
<accession>A0A068QYD1</accession>
<dbReference type="NCBIfam" id="TIGR01610">
    <property type="entry name" value="phage_O_Nterm"/>
    <property type="match status" value="1"/>
</dbReference>
<gene>
    <name evidence="3" type="primary">rpo</name>
    <name evidence="3" type="ORF">XPG1_0313</name>
</gene>
<feature type="domain" description="Bacteriophage lambda Replication protein O N-terminal" evidence="1">
    <location>
        <begin position="20"/>
        <end position="113"/>
    </location>
</feature>
<dbReference type="KEGG" id="xpo:XPG1_0313"/>
<dbReference type="EMBL" id="FO704551">
    <property type="protein sequence ID" value="CDG19968.1"/>
    <property type="molecule type" value="Genomic_DNA"/>
</dbReference>
<dbReference type="Gene3D" id="1.10.10.10">
    <property type="entry name" value="Winged helix-like DNA-binding domain superfamily/Winged helix DNA-binding domain"/>
    <property type="match status" value="1"/>
</dbReference>
<dbReference type="GO" id="GO:0006260">
    <property type="term" value="P:DNA replication"/>
    <property type="evidence" value="ECO:0007669"/>
    <property type="project" value="InterPro"/>
</dbReference>
<dbReference type="OrthoDB" id="6313655at2"/>
<dbReference type="InterPro" id="IPR011741">
    <property type="entry name" value="Phg_2220_C"/>
</dbReference>